<dbReference type="InterPro" id="IPR052173">
    <property type="entry name" value="Beta-lactam_resp_regulator"/>
</dbReference>
<feature type="transmembrane region" description="Helical" evidence="2">
    <location>
        <begin position="121"/>
        <end position="141"/>
    </location>
</feature>
<dbReference type="InterPro" id="IPR008756">
    <property type="entry name" value="Peptidase_M56"/>
</dbReference>
<evidence type="ECO:0000256" key="2">
    <source>
        <dbReference type="SAM" id="Phobius"/>
    </source>
</evidence>
<proteinExistence type="predicted"/>
<feature type="compositionally biased region" description="Pro residues" evidence="1">
    <location>
        <begin position="730"/>
        <end position="744"/>
    </location>
</feature>
<dbReference type="PANTHER" id="PTHR34978:SF3">
    <property type="entry name" value="SLR0241 PROTEIN"/>
    <property type="match status" value="1"/>
</dbReference>
<keyword evidence="2" id="KW-1133">Transmembrane helix</keyword>
<dbReference type="CDD" id="cd07341">
    <property type="entry name" value="M56_BlaR1_MecR1_like"/>
    <property type="match status" value="1"/>
</dbReference>
<feature type="transmembrane region" description="Helical" evidence="2">
    <location>
        <begin position="45"/>
        <end position="68"/>
    </location>
</feature>
<evidence type="ECO:0000256" key="1">
    <source>
        <dbReference type="SAM" id="MobiDB-lite"/>
    </source>
</evidence>
<keyword evidence="5" id="KW-1185">Reference proteome</keyword>
<protein>
    <recommendedName>
        <fullName evidence="3">Peptidase M56 domain-containing protein</fullName>
    </recommendedName>
</protein>
<feature type="transmembrane region" description="Helical" evidence="2">
    <location>
        <begin position="20"/>
        <end position="38"/>
    </location>
</feature>
<feature type="compositionally biased region" description="Pro residues" evidence="1">
    <location>
        <begin position="877"/>
        <end position="891"/>
    </location>
</feature>
<accession>A0ABN6UVQ0</accession>
<keyword evidence="2" id="KW-0472">Membrane</keyword>
<sequence length="891" mass="95953">MIPLLESPAAQRLAWTLLHFLWQGALLGLAAWAAFALFRRQRPQLRYLVGCAFLLACLGSAILTYGLLAPPLQAVGQAAGQPMNPTTVAPGIPDILTGPIAPQEAASPGAALPWRTRLQPYLPWILAAWATGVLILSLRAAGGWLWLRRLKAAATPVIEPEWLERLVRSAGLRRAVRFLESARVITPMCMGLLRPVILLPLGFFANLDPLAAEAVLAHELAHIKRLDGLVNGLQCVIEVLFFFHPAVWWISRRIRTEREHCCDDAAVLACGDAVFYAETLSRLDEFRDRPPSLALRARGGNLMERLRRLLLADPPQLRLATPSLAFVAILALMGTLPAQAKKSEAKPPIEETVPALEDQASPPERVEGSTLGPLPRLDLAPSQETTPLPAVSGPVTTPTLAPTAAPASTPTSTPTSAPTTAPPAAAARPQPAPVQGSAPETAPAHPPASIPVFQAKDLDIVPGLAIRTLKVPQYPAVVVDELLTWPNKGYAVNVPGYTTVSLRITCESGEAYFRVGVADKWGNPLRGMKGSMGTPWASFANDSDQPVSVIFFVRTTKGYPGDGKIRVHVAAALDPRVAAPRTSYPAPTKAHPAPIAIPTVDVESLPILPGMRVQTLQAPPCPVLITDASPRWSTKGYAVQVPGRSLARATLRSESSMAFLQVRALNKWGTPLEGSHHSLGIPEASFLNASDASTTVYFVVSAKPGYPGNGKIEILLTTAPWAPDATPSPESQPAPPATTRPPEGPVTLDSGSQPTPEEVRPLVQAIVDKTAWGATATIVNLKVRGKDRWNRAFTDHWPRQAEKVRAIQAIGPVIEGWLIDFETLSKDPRNAALTSRQSFTLLMDKDRVIHWRTAYPWQRPNEALPEVNRANQFGTRPSPPPPPPPPPPPRP</sequence>
<evidence type="ECO:0000313" key="4">
    <source>
        <dbReference type="EMBL" id="BDU68693.1"/>
    </source>
</evidence>
<feature type="transmembrane region" description="Helical" evidence="2">
    <location>
        <begin position="229"/>
        <end position="250"/>
    </location>
</feature>
<feature type="region of interest" description="Disordered" evidence="1">
    <location>
        <begin position="342"/>
        <end position="449"/>
    </location>
</feature>
<organism evidence="4 5">
    <name type="scientific">Geothrix oryzae</name>
    <dbReference type="NCBI Taxonomy" id="2927975"/>
    <lineage>
        <taxon>Bacteria</taxon>
        <taxon>Pseudomonadati</taxon>
        <taxon>Acidobacteriota</taxon>
        <taxon>Holophagae</taxon>
        <taxon>Holophagales</taxon>
        <taxon>Holophagaceae</taxon>
        <taxon>Geothrix</taxon>
    </lineage>
</organism>
<evidence type="ECO:0000259" key="3">
    <source>
        <dbReference type="Pfam" id="PF05569"/>
    </source>
</evidence>
<feature type="region of interest" description="Disordered" evidence="1">
    <location>
        <begin position="721"/>
        <end position="757"/>
    </location>
</feature>
<dbReference type="RefSeq" id="WP_286355327.1">
    <property type="nucleotide sequence ID" value="NZ_AP027079.1"/>
</dbReference>
<keyword evidence="2" id="KW-0812">Transmembrane</keyword>
<gene>
    <name evidence="4" type="ORF">GETHOR_07940</name>
</gene>
<dbReference type="Proteomes" id="UP001242010">
    <property type="component" value="Chromosome"/>
</dbReference>
<feature type="region of interest" description="Disordered" evidence="1">
    <location>
        <begin position="860"/>
        <end position="891"/>
    </location>
</feature>
<feature type="domain" description="Peptidase M56" evidence="3">
    <location>
        <begin position="115"/>
        <end position="279"/>
    </location>
</feature>
<dbReference type="EMBL" id="AP027079">
    <property type="protein sequence ID" value="BDU68693.1"/>
    <property type="molecule type" value="Genomic_DNA"/>
</dbReference>
<feature type="compositionally biased region" description="Low complexity" evidence="1">
    <location>
        <begin position="396"/>
        <end position="429"/>
    </location>
</feature>
<reference evidence="5" key="1">
    <citation type="journal article" date="2023" name="Int. J. Syst. Evol. Microbiol.">
        <title>Mesoterricola silvestris gen. nov., sp. nov., Mesoterricola sediminis sp. nov., Geothrix oryzae sp. nov., Geothrix edaphica sp. nov., Geothrix rubra sp. nov., and Geothrix limicola sp. nov., six novel members of Acidobacteriota isolated from soils.</title>
        <authorList>
            <person name="Itoh H."/>
            <person name="Sugisawa Y."/>
            <person name="Mise K."/>
            <person name="Xu Z."/>
            <person name="Kuniyasu M."/>
            <person name="Ushijima N."/>
            <person name="Kawano K."/>
            <person name="Kobayashi E."/>
            <person name="Shiratori Y."/>
            <person name="Masuda Y."/>
            <person name="Senoo K."/>
        </authorList>
    </citation>
    <scope>NUCLEOTIDE SEQUENCE [LARGE SCALE GENOMIC DNA]</scope>
    <source>
        <strain evidence="5">Red222</strain>
    </source>
</reference>
<dbReference type="Gene3D" id="3.30.2010.10">
    <property type="entry name" value="Metalloproteases ('zincins'), catalytic domain"/>
    <property type="match status" value="1"/>
</dbReference>
<dbReference type="Pfam" id="PF05569">
    <property type="entry name" value="Peptidase_M56"/>
    <property type="match status" value="1"/>
</dbReference>
<evidence type="ECO:0000313" key="5">
    <source>
        <dbReference type="Proteomes" id="UP001242010"/>
    </source>
</evidence>
<dbReference type="PANTHER" id="PTHR34978">
    <property type="entry name" value="POSSIBLE SENSOR-TRANSDUCER PROTEIN BLAR"/>
    <property type="match status" value="1"/>
</dbReference>
<name>A0ABN6UVQ0_9BACT</name>